<dbReference type="Gene3D" id="3.40.50.1010">
    <property type="entry name" value="5'-nuclease"/>
    <property type="match status" value="1"/>
</dbReference>
<dbReference type="PANTHER" id="PTHR15665">
    <property type="entry name" value="ASTEROID PROTEIN"/>
    <property type="match status" value="1"/>
</dbReference>
<keyword evidence="5" id="KW-1185">Reference proteome</keyword>
<evidence type="ECO:0000256" key="2">
    <source>
        <dbReference type="SAM" id="Coils"/>
    </source>
</evidence>
<feature type="region of interest" description="Disordered" evidence="3">
    <location>
        <begin position="676"/>
        <end position="706"/>
    </location>
</feature>
<gene>
    <name evidence="4" type="ORF">J8273_3109</name>
</gene>
<reference evidence="4" key="1">
    <citation type="submission" date="2021-05" db="EMBL/GenBank/DDBJ databases">
        <title>A free-living protist that lacks canonical eukaryotic 1 DNA replication and segregation systems.</title>
        <authorList>
            <person name="Salas-Leiva D.E."/>
            <person name="Tromer E.C."/>
            <person name="Curtis B.A."/>
            <person name="Jerlstrom-Hultqvist J."/>
            <person name="Kolisko M."/>
            <person name="Yi Z."/>
            <person name="Salas-Leiva J.S."/>
            <person name="Gallot-Lavallee L."/>
            <person name="Kops G.J.P.L."/>
            <person name="Archibald J.M."/>
            <person name="Simpson A.G.B."/>
            <person name="Roger A.J."/>
        </authorList>
    </citation>
    <scope>NUCLEOTIDE SEQUENCE</scope>
    <source>
        <strain evidence="4">BICM</strain>
    </source>
</reference>
<dbReference type="PANTHER" id="PTHR15665:SF1">
    <property type="entry name" value="PROTEIN ASTEROID HOMOLOG 1"/>
    <property type="match status" value="1"/>
</dbReference>
<organism evidence="4 5">
    <name type="scientific">Carpediemonas membranifera</name>
    <dbReference type="NCBI Taxonomy" id="201153"/>
    <lineage>
        <taxon>Eukaryota</taxon>
        <taxon>Metamonada</taxon>
        <taxon>Carpediemonas-like organisms</taxon>
        <taxon>Carpediemonas</taxon>
    </lineage>
</organism>
<evidence type="ECO:0000313" key="4">
    <source>
        <dbReference type="EMBL" id="KAG9395533.1"/>
    </source>
</evidence>
<name>A0A8J6AVX9_9EUKA</name>
<dbReference type="Proteomes" id="UP000717585">
    <property type="component" value="Unassembled WGS sequence"/>
</dbReference>
<dbReference type="InterPro" id="IPR029060">
    <property type="entry name" value="PIN-like_dom_sf"/>
</dbReference>
<dbReference type="OrthoDB" id="25987at2759"/>
<dbReference type="InterPro" id="IPR026832">
    <property type="entry name" value="Asteroid"/>
</dbReference>
<feature type="coiled-coil region" evidence="2">
    <location>
        <begin position="329"/>
        <end position="356"/>
    </location>
</feature>
<sequence length="706" mass="78245">MKFARIQCQNELIGKPNSGKPKRIIVDGESLIYHLYSNKVEFSFGGQNDAFIMLINEFAEKMKKANFNMLVVFGGVPTDEGDLEAALEKNTTRVQTIAELVEGYERVPFKRTSSRQRPPCLHPLARTVLIETLVAQGIKCRHSDGDQHDTLIAMVQKHKCFLLSHDSDYIFRNIPGLIRMASLTYKEDGTIWAQIIRPASLAEKYGLTVDQLPLLATACGTPSVPFYHLYIAHHHLCVEANPTAVVEGEDAPEEGVATQTDLLPTIIAELIRGGMGQSELFAMLADKQLLARPDIVLDEEGNPVADETPEEELSETEREKRRVLALPDAERHELTIAALTEAMERYNVEIAHLAKLEKVTAHSMPFYEAATGLKVPKPLQTAYLDAVLDSRIISLLMHGTFWISPCLEDDRAEPAAHVSRKIRQLAYGVLLGDKTEVTEACRVGTAFVTEKVTPITTLAGKTLPTIDALEKHDVSRRMKMFLTAMGADPAQFKTLAPEDILPAAVLRFLVSEGKVTPEATLALLEQLCHPTDHWEHIRAAQVKRTREGLHVGAVWQQALLSASVLSQCLGFVLPAETRLGPLFDGAGVCWSLDDISQERGLFYNRRSDIYSTSELRMEEQDAADGFTIQNRESRKKAEEAALLVTLERARKIYQAATAGLKVDTIADKAAAVAVPSMQKSGKQMGSKSSNRFMGLEEEFPEYSDDE</sequence>
<feature type="compositionally biased region" description="Low complexity" evidence="3">
    <location>
        <begin position="676"/>
        <end position="689"/>
    </location>
</feature>
<protein>
    <recommendedName>
        <fullName evidence="6">Asteroid domain-containing protein</fullName>
    </recommendedName>
</protein>
<dbReference type="AlphaFoldDB" id="A0A8J6AVX9"/>
<dbReference type="SUPFAM" id="SSF88723">
    <property type="entry name" value="PIN domain-like"/>
    <property type="match status" value="1"/>
</dbReference>
<dbReference type="EMBL" id="JAHDYR010000011">
    <property type="protein sequence ID" value="KAG9395533.1"/>
    <property type="molecule type" value="Genomic_DNA"/>
</dbReference>
<comment type="similarity">
    <text evidence="1">Belongs to the asteroid family.</text>
</comment>
<keyword evidence="2" id="KW-0175">Coiled coil</keyword>
<proteinExistence type="inferred from homology"/>
<evidence type="ECO:0008006" key="6">
    <source>
        <dbReference type="Google" id="ProtNLM"/>
    </source>
</evidence>
<feature type="compositionally biased region" description="Acidic residues" evidence="3">
    <location>
        <begin position="695"/>
        <end position="706"/>
    </location>
</feature>
<accession>A0A8J6AVX9</accession>
<evidence type="ECO:0000313" key="5">
    <source>
        <dbReference type="Proteomes" id="UP000717585"/>
    </source>
</evidence>
<evidence type="ECO:0000256" key="1">
    <source>
        <dbReference type="ARBA" id="ARBA00007398"/>
    </source>
</evidence>
<comment type="caution">
    <text evidence="4">The sequence shown here is derived from an EMBL/GenBank/DDBJ whole genome shotgun (WGS) entry which is preliminary data.</text>
</comment>
<evidence type="ECO:0000256" key="3">
    <source>
        <dbReference type="SAM" id="MobiDB-lite"/>
    </source>
</evidence>